<dbReference type="Gene3D" id="1.25.40.10">
    <property type="entry name" value="Tetratricopeptide repeat domain"/>
    <property type="match status" value="1"/>
</dbReference>
<evidence type="ECO:0000313" key="1">
    <source>
        <dbReference type="EMBL" id="MDA2807794.1"/>
    </source>
</evidence>
<accession>A0ABT4TSY0</accession>
<proteinExistence type="predicted"/>
<dbReference type="SUPFAM" id="SSF52540">
    <property type="entry name" value="P-loop containing nucleoside triphosphate hydrolases"/>
    <property type="match status" value="1"/>
</dbReference>
<dbReference type="EMBL" id="JAQFWP010000063">
    <property type="protein sequence ID" value="MDA2807794.1"/>
    <property type="molecule type" value="Genomic_DNA"/>
</dbReference>
<evidence type="ECO:0008006" key="3">
    <source>
        <dbReference type="Google" id="ProtNLM"/>
    </source>
</evidence>
<evidence type="ECO:0000313" key="2">
    <source>
        <dbReference type="Proteomes" id="UP001165685"/>
    </source>
</evidence>
<dbReference type="InterPro" id="IPR027417">
    <property type="entry name" value="P-loop_NTPase"/>
</dbReference>
<dbReference type="Proteomes" id="UP001165685">
    <property type="component" value="Unassembled WGS sequence"/>
</dbReference>
<name>A0ABT4TSY0_9ACTN</name>
<protein>
    <recommendedName>
        <fullName evidence="3">ATP-binding protein</fullName>
    </recommendedName>
</protein>
<dbReference type="InterPro" id="IPR011990">
    <property type="entry name" value="TPR-like_helical_dom_sf"/>
</dbReference>
<comment type="caution">
    <text evidence="1">The sequence shown here is derived from an EMBL/GenBank/DDBJ whole genome shotgun (WGS) entry which is preliminary data.</text>
</comment>
<organism evidence="1 2">
    <name type="scientific">Nocardiopsis suaedae</name>
    <dbReference type="NCBI Taxonomy" id="3018444"/>
    <lineage>
        <taxon>Bacteria</taxon>
        <taxon>Bacillati</taxon>
        <taxon>Actinomycetota</taxon>
        <taxon>Actinomycetes</taxon>
        <taxon>Streptosporangiales</taxon>
        <taxon>Nocardiopsidaceae</taxon>
        <taxon>Nocardiopsis</taxon>
    </lineage>
</organism>
<sequence length="623" mass="66855">MPDAENVNNRAACNSGDTFQFGAVHGSVHVGAERTEEGGLPFIDVSPPELPEGAERIPHWDTVAARTVEALKATPGPRALHGPAGAGTSTVAAGVAERVRGGLGWPVFWIRHGRRLHGLLHAACRLGGSHVRARELLWAAPEDGISWAREVAGAQRTPALIVIDGADGGPGGSGAERAVANGWEGVGGECRVLLTGRSGRAVSARRRHALAPLDDGAAYTLLHERIPPRDAEEGRVLEEAVASCGGRPRRLFEAASAVGEEGSQEAVKLLRAWEHLDAVLDGPHGIGKRRVLEVLAAVGADTAPGGVPRRWCGALKADAGSASEEETRRILDLLAEQRLLSLGGEGPWAPVGLDARVARCMRTDMGPVHAAETALGVLEFWAGHDVPVDRTGLERVRGLYMSVPGVGIRADTAIGLAELEAPGRLVTERAQGLFDRVLKVVDGTSSVVDEALRVRWRAKAGTAWVAARQWRRQTALAEFMELAAVQTNALGPGHADTLVSEYLHAALAHVYCDYHRSEQDYTRIMEPMARVFGKDHYRVLFARYDVIGARAARGDYAGAESEMRVLADECAEILGPDHHLTKHARGAAREWGLFKHWALKVPMKLALDLGQLLTRKLARRIFG</sequence>
<gene>
    <name evidence="1" type="ORF">O4U47_25010</name>
</gene>
<keyword evidence="2" id="KW-1185">Reference proteome</keyword>
<dbReference type="RefSeq" id="WP_270680416.1">
    <property type="nucleotide sequence ID" value="NZ_JAQFWP010000063.1"/>
</dbReference>
<reference evidence="1" key="1">
    <citation type="submission" date="2023-01" db="EMBL/GenBank/DDBJ databases">
        <title>Draft genome sequence of Nocardiopsis sp. LSu2-4 isolated from halophytes.</title>
        <authorList>
            <person name="Duangmal K."/>
            <person name="Chantavorakit T."/>
        </authorList>
    </citation>
    <scope>NUCLEOTIDE SEQUENCE</scope>
    <source>
        <strain evidence="1">LSu2-4</strain>
    </source>
</reference>